<evidence type="ECO:0000259" key="4">
    <source>
        <dbReference type="Pfam" id="PF13407"/>
    </source>
</evidence>
<comment type="subcellular location">
    <subcellularLocation>
        <location evidence="1">Cell envelope</location>
    </subcellularLocation>
</comment>
<dbReference type="CDD" id="cd01536">
    <property type="entry name" value="PBP1_ABC_sugar_binding-like"/>
    <property type="match status" value="1"/>
</dbReference>
<feature type="domain" description="Periplasmic binding protein" evidence="4">
    <location>
        <begin position="90"/>
        <end position="350"/>
    </location>
</feature>
<dbReference type="Pfam" id="PF13407">
    <property type="entry name" value="Peripla_BP_4"/>
    <property type="match status" value="1"/>
</dbReference>
<evidence type="ECO:0000313" key="6">
    <source>
        <dbReference type="Proteomes" id="UP000186997"/>
    </source>
</evidence>
<sequence length="375" mass="40512">MDKWFLKVDINDADGRRSGAHAGIVTCRMMQGDSPLEEWGDKEHQTISGRKRNMTIRTTLTATVATAAIATAGAAFADGHSPMRIGITQNNVGVDSYQTTYEQAFIAAAEANDNVEVVVLDAGGDVARQIAQMEDLIQQEVDAIIIWPTNGEAVIPAVRKAAQADIPVVVTNSNIAEAGFDFVASFSGPDNITQGSRSAEIMCDRFKALGIENEAQVVQISGQPGYTTAIERAKGFEDRLPEVCPNVTLVETQPGDWNREKSQQVMEAFLVKYDDIDGVYAGDDNMGVGALNAANAAGRTEGITFVGATNFAVGYEAMERGEYWGSIYQSPVDDAEAALKTAIDLLNGEELPFLNYFDTPKITQDNMSEFTKPVF</sequence>
<comment type="similarity">
    <text evidence="2">Belongs to the bacterial solute-binding protein 2 family.</text>
</comment>
<keyword evidence="6" id="KW-1185">Reference proteome</keyword>
<dbReference type="STRING" id="287098.SAMN05421665_1251"/>
<dbReference type="PANTHER" id="PTHR46847:SF1">
    <property type="entry name" value="D-ALLOSE-BINDING PERIPLASMIC PROTEIN-RELATED"/>
    <property type="match status" value="1"/>
</dbReference>
<dbReference type="EMBL" id="FTPR01000001">
    <property type="protein sequence ID" value="SIT81309.1"/>
    <property type="molecule type" value="Genomic_DNA"/>
</dbReference>
<dbReference type="Proteomes" id="UP000186997">
    <property type="component" value="Unassembled WGS sequence"/>
</dbReference>
<proteinExistence type="inferred from homology"/>
<evidence type="ECO:0000256" key="3">
    <source>
        <dbReference type="ARBA" id="ARBA00022729"/>
    </source>
</evidence>
<reference evidence="6" key="1">
    <citation type="submission" date="2017-01" db="EMBL/GenBank/DDBJ databases">
        <authorList>
            <person name="Varghese N."/>
            <person name="Submissions S."/>
        </authorList>
    </citation>
    <scope>NUCLEOTIDE SEQUENCE [LARGE SCALE GENOMIC DNA]</scope>
    <source>
        <strain evidence="6">DSM 29591</strain>
    </source>
</reference>
<name>A0A1R3WWV2_9RHOB</name>
<dbReference type="GO" id="GO:0030246">
    <property type="term" value="F:carbohydrate binding"/>
    <property type="evidence" value="ECO:0007669"/>
    <property type="project" value="UniProtKB-ARBA"/>
</dbReference>
<evidence type="ECO:0000256" key="1">
    <source>
        <dbReference type="ARBA" id="ARBA00004196"/>
    </source>
</evidence>
<gene>
    <name evidence="5" type="ORF">SAMN05421665_1251</name>
</gene>
<dbReference type="Gene3D" id="3.40.50.2300">
    <property type="match status" value="2"/>
</dbReference>
<organism evidence="5 6">
    <name type="scientific">Yoonia rosea</name>
    <dbReference type="NCBI Taxonomy" id="287098"/>
    <lineage>
        <taxon>Bacteria</taxon>
        <taxon>Pseudomonadati</taxon>
        <taxon>Pseudomonadota</taxon>
        <taxon>Alphaproteobacteria</taxon>
        <taxon>Rhodobacterales</taxon>
        <taxon>Paracoccaceae</taxon>
        <taxon>Yoonia</taxon>
    </lineage>
</organism>
<accession>A0A1R3WWV2</accession>
<keyword evidence="3" id="KW-0732">Signal</keyword>
<dbReference type="InterPro" id="IPR028082">
    <property type="entry name" value="Peripla_BP_I"/>
</dbReference>
<evidence type="ECO:0000313" key="5">
    <source>
        <dbReference type="EMBL" id="SIT81309.1"/>
    </source>
</evidence>
<dbReference type="SUPFAM" id="SSF53822">
    <property type="entry name" value="Periplasmic binding protein-like I"/>
    <property type="match status" value="1"/>
</dbReference>
<dbReference type="InterPro" id="IPR025997">
    <property type="entry name" value="SBP_2_dom"/>
</dbReference>
<dbReference type="PANTHER" id="PTHR46847">
    <property type="entry name" value="D-ALLOSE-BINDING PERIPLASMIC PROTEIN-RELATED"/>
    <property type="match status" value="1"/>
</dbReference>
<dbReference type="GO" id="GO:0030313">
    <property type="term" value="C:cell envelope"/>
    <property type="evidence" value="ECO:0007669"/>
    <property type="project" value="UniProtKB-SubCell"/>
</dbReference>
<protein>
    <submittedName>
        <fullName evidence="5">Monosaccharide ABC transporter substrate-binding protein, CUT2 family</fullName>
    </submittedName>
</protein>
<dbReference type="AlphaFoldDB" id="A0A1R3WWV2"/>
<evidence type="ECO:0000256" key="2">
    <source>
        <dbReference type="ARBA" id="ARBA00007639"/>
    </source>
</evidence>